<protein>
    <submittedName>
        <fullName evidence="2">Uncharacterized protein</fullName>
    </submittedName>
</protein>
<keyword evidence="3" id="KW-1185">Reference proteome</keyword>
<accession>A0A1X6NIL6</accession>
<feature type="region of interest" description="Disordered" evidence="1">
    <location>
        <begin position="1"/>
        <end position="244"/>
    </location>
</feature>
<dbReference type="AlphaFoldDB" id="A0A1X6NIL6"/>
<proteinExistence type="predicted"/>
<name>A0A1X6NIL6_PORUM</name>
<organism evidence="2 3">
    <name type="scientific">Porphyra umbilicalis</name>
    <name type="common">Purple laver</name>
    <name type="synonym">Red alga</name>
    <dbReference type="NCBI Taxonomy" id="2786"/>
    <lineage>
        <taxon>Eukaryota</taxon>
        <taxon>Rhodophyta</taxon>
        <taxon>Bangiophyceae</taxon>
        <taxon>Bangiales</taxon>
        <taxon>Bangiaceae</taxon>
        <taxon>Porphyra</taxon>
    </lineage>
</organism>
<feature type="compositionally biased region" description="Low complexity" evidence="1">
    <location>
        <begin position="119"/>
        <end position="137"/>
    </location>
</feature>
<evidence type="ECO:0000313" key="2">
    <source>
        <dbReference type="EMBL" id="OSX68445.1"/>
    </source>
</evidence>
<feature type="compositionally biased region" description="Pro residues" evidence="1">
    <location>
        <begin position="44"/>
        <end position="62"/>
    </location>
</feature>
<feature type="compositionally biased region" description="Pro residues" evidence="1">
    <location>
        <begin position="156"/>
        <end position="174"/>
    </location>
</feature>
<reference evidence="2 3" key="1">
    <citation type="submission" date="2017-03" db="EMBL/GenBank/DDBJ databases">
        <title>WGS assembly of Porphyra umbilicalis.</title>
        <authorList>
            <person name="Brawley S.H."/>
            <person name="Blouin N.A."/>
            <person name="Ficko-Blean E."/>
            <person name="Wheeler G.L."/>
            <person name="Lohr M."/>
            <person name="Goodson H.V."/>
            <person name="Jenkins J.W."/>
            <person name="Blaby-Haas C.E."/>
            <person name="Helliwell K.E."/>
            <person name="Chan C."/>
            <person name="Marriage T."/>
            <person name="Bhattacharya D."/>
            <person name="Klein A.S."/>
            <person name="Badis Y."/>
            <person name="Brodie J."/>
            <person name="Cao Y."/>
            <person name="Collen J."/>
            <person name="Dittami S.M."/>
            <person name="Gachon C.M."/>
            <person name="Green B.R."/>
            <person name="Karpowicz S."/>
            <person name="Kim J.W."/>
            <person name="Kudahl U."/>
            <person name="Lin S."/>
            <person name="Michel G."/>
            <person name="Mittag M."/>
            <person name="Olson B.J."/>
            <person name="Pangilinan J."/>
            <person name="Peng Y."/>
            <person name="Qiu H."/>
            <person name="Shu S."/>
            <person name="Singer J.T."/>
            <person name="Smith A.G."/>
            <person name="Sprecher B.N."/>
            <person name="Wagner V."/>
            <person name="Wang W."/>
            <person name="Wang Z.-Y."/>
            <person name="Yan J."/>
            <person name="Yarish C."/>
            <person name="Zoeuner-Riek S."/>
            <person name="Zhuang Y."/>
            <person name="Zou Y."/>
            <person name="Lindquist E.A."/>
            <person name="Grimwood J."/>
            <person name="Barry K."/>
            <person name="Rokhsar D.S."/>
            <person name="Schmutz J."/>
            <person name="Stiller J.W."/>
            <person name="Grossman A.R."/>
            <person name="Prochnik S.E."/>
        </authorList>
    </citation>
    <scope>NUCLEOTIDE SEQUENCE [LARGE SCALE GENOMIC DNA]</scope>
    <source>
        <strain evidence="2">4086291</strain>
    </source>
</reference>
<feature type="non-terminal residue" evidence="2">
    <location>
        <position position="1"/>
    </location>
</feature>
<feature type="compositionally biased region" description="Low complexity" evidence="1">
    <location>
        <begin position="87"/>
        <end position="108"/>
    </location>
</feature>
<dbReference type="EMBL" id="KV920541">
    <property type="protein sequence ID" value="OSX68445.1"/>
    <property type="molecule type" value="Genomic_DNA"/>
</dbReference>
<dbReference type="Proteomes" id="UP000218209">
    <property type="component" value="Unassembled WGS sequence"/>
</dbReference>
<sequence length="344" mass="34362">AARAAARRTQAPPSGHGRAVQAARESARPVQPTREPPTRAAARRPPPTVPPPKVGKRPPPPRTHATPRVTADRQAAGLKSAPPPAGQSPAGGPSGWGDAPPADARPPALRSTDATPPRASSKLPALLPAAAAAAKSPHPTPEPARDATLTTSAQAPRPPPRPALLLPPRPPKPSTPDRRLPRGVVLADGGASQVADVAGAAPGMTARRAASGEPGGNAPRTASRSAAPTSGEGGGKAFTAQGAATTATTAAAVATRSSLIRRGHRMAATASNRGKTRGAVQPMVQTRRGAGDAAQKGWSRLPAAWEPTRGVGCTPPVLPVRGGSPRLAVAVAAVVNVGGVEARG</sequence>
<evidence type="ECO:0000256" key="1">
    <source>
        <dbReference type="SAM" id="MobiDB-lite"/>
    </source>
</evidence>
<feature type="region of interest" description="Disordered" evidence="1">
    <location>
        <begin position="256"/>
        <end position="280"/>
    </location>
</feature>
<gene>
    <name evidence="2" type="ORF">BU14_2787s0001</name>
</gene>
<evidence type="ECO:0000313" key="3">
    <source>
        <dbReference type="Proteomes" id="UP000218209"/>
    </source>
</evidence>